<dbReference type="InterPro" id="IPR011809">
    <property type="entry name" value="His_9_proposed"/>
</dbReference>
<dbReference type="InterPro" id="IPR051090">
    <property type="entry name" value="Inositol_monoP_superfamily"/>
</dbReference>
<evidence type="ECO:0000256" key="5">
    <source>
        <dbReference type="ARBA" id="ARBA00022605"/>
    </source>
</evidence>
<dbReference type="EMBL" id="CP013344">
    <property type="protein sequence ID" value="AMU90987.1"/>
    <property type="molecule type" value="Genomic_DNA"/>
</dbReference>
<keyword evidence="6 12" id="KW-0479">Metal-binding</keyword>
<sequence>MTLASDILLANRLADVAGTVIRPLFRAKLAHEIKADFSPVTEADRAAEEAMRRLLEVEAPSDGIIGEEYGSERLDASRHWVIDPIDGTASFMSGRPIFGTLIALLQEGSPILGVIDQPISGERWVGAVGQPTLFNNRPAKTRRCGNLADAVLAATGPHHFSEDDGKCFTALTSQTSRARTVFGGDCYNYGLLAIGHVDLVVEAGLKLHDFAALIPIVEGAGGTMCDWHGNQLHCESEGHVIALGDHAHIAQVIDLLDYCN</sequence>
<evidence type="ECO:0000256" key="12">
    <source>
        <dbReference type="PIRSR" id="PIRSR600760-2"/>
    </source>
</evidence>
<dbReference type="Gene3D" id="3.30.540.10">
    <property type="entry name" value="Fructose-1,6-Bisphosphatase, subunit A, domain 1"/>
    <property type="match status" value="1"/>
</dbReference>
<evidence type="ECO:0000256" key="10">
    <source>
        <dbReference type="ARBA" id="ARBA00049158"/>
    </source>
</evidence>
<proteinExistence type="inferred from homology"/>
<dbReference type="PANTHER" id="PTHR43200:SF6">
    <property type="entry name" value="3'(2'),5'-BISPHOSPHATE NUCLEOTIDASE"/>
    <property type="match status" value="1"/>
</dbReference>
<comment type="pathway">
    <text evidence="2">Amino-acid biosynthesis; L-histidine biosynthesis; L-histidine from 5-phospho-alpha-D-ribose 1-diphosphate: step 8/9.</text>
</comment>
<keyword evidence="9" id="KW-0368">Histidine biosynthesis</keyword>
<evidence type="ECO:0000256" key="7">
    <source>
        <dbReference type="ARBA" id="ARBA00022801"/>
    </source>
</evidence>
<dbReference type="SUPFAM" id="SSF56655">
    <property type="entry name" value="Carbohydrate phosphatase"/>
    <property type="match status" value="1"/>
</dbReference>
<reference evidence="13 14" key="2">
    <citation type="journal article" date="2016" name="Genome Announc.">
        <title>Complete Genome Sequence of Sphingopyxis macrogoltabida Strain 203N (NBRC 111659), a Polyethylene Glycol Degrader.</title>
        <authorList>
            <person name="Ohtsubo Y."/>
            <person name="Nonoyama S."/>
            <person name="Nagata Y."/>
            <person name="Numata M."/>
            <person name="Tsuchikane K."/>
            <person name="Hosoyama A."/>
            <person name="Yamazoe A."/>
            <person name="Tsuda M."/>
            <person name="Fujita N."/>
            <person name="Kawai F."/>
        </authorList>
    </citation>
    <scope>NUCLEOTIDE SEQUENCE [LARGE SCALE GENOMIC DNA]</scope>
    <source>
        <strain evidence="13 14">203N</strain>
    </source>
</reference>
<dbReference type="RefSeq" id="WP_054730756.1">
    <property type="nucleotide sequence ID" value="NZ_CP009429.1"/>
</dbReference>
<feature type="binding site" evidence="12">
    <location>
        <position position="83"/>
    </location>
    <ligand>
        <name>Mg(2+)</name>
        <dbReference type="ChEBI" id="CHEBI:18420"/>
        <label>1</label>
        <note>catalytic</note>
    </ligand>
</feature>
<evidence type="ECO:0000256" key="9">
    <source>
        <dbReference type="ARBA" id="ARBA00023102"/>
    </source>
</evidence>
<keyword evidence="7" id="KW-0378">Hydrolase</keyword>
<keyword evidence="8 12" id="KW-0460">Magnesium</keyword>
<dbReference type="PANTHER" id="PTHR43200">
    <property type="entry name" value="PHOSPHATASE"/>
    <property type="match status" value="1"/>
</dbReference>
<comment type="cofactor">
    <cofactor evidence="1 12">
        <name>Mg(2+)</name>
        <dbReference type="ChEBI" id="CHEBI:18420"/>
    </cofactor>
</comment>
<reference evidence="14" key="1">
    <citation type="submission" date="2015-11" db="EMBL/GenBank/DDBJ databases">
        <title>Complete genome sequence of a polyethylene-glycol degrader Sphingopyxis macrogoltabida 203N (NBRC 111659).</title>
        <authorList>
            <person name="Yoshiyuki O."/>
            <person name="Shouta N."/>
            <person name="Nagata Y."/>
            <person name="Numata M."/>
            <person name="Tsuchikane K."/>
            <person name="Hosoyama A."/>
            <person name="Yamazoe A."/>
            <person name="Tsuda M."/>
            <person name="Fujita N."/>
            <person name="Kawai F."/>
        </authorList>
    </citation>
    <scope>NUCLEOTIDE SEQUENCE [LARGE SCALE GENOMIC DNA]</scope>
    <source>
        <strain evidence="14">203N</strain>
    </source>
</reference>
<gene>
    <name evidence="13" type="ORF">ATM17_18390</name>
</gene>
<dbReference type="PRINTS" id="PR00377">
    <property type="entry name" value="IMPHPHTASES"/>
</dbReference>
<dbReference type="NCBIfam" id="TIGR02067">
    <property type="entry name" value="his_9_HisN"/>
    <property type="match status" value="1"/>
</dbReference>
<dbReference type="EC" id="3.1.3.15" evidence="4 11"/>
<feature type="binding site" evidence="12">
    <location>
        <position position="67"/>
    </location>
    <ligand>
        <name>Mg(2+)</name>
        <dbReference type="ChEBI" id="CHEBI:18420"/>
        <label>1</label>
        <note>catalytic</note>
    </ligand>
</feature>
<keyword evidence="14" id="KW-1185">Reference proteome</keyword>
<name>A0AAC9AW47_SPHMC</name>
<dbReference type="AlphaFoldDB" id="A0AAC9AW47"/>
<evidence type="ECO:0000256" key="8">
    <source>
        <dbReference type="ARBA" id="ARBA00022842"/>
    </source>
</evidence>
<evidence type="ECO:0000313" key="13">
    <source>
        <dbReference type="EMBL" id="AMU90987.1"/>
    </source>
</evidence>
<protein>
    <recommendedName>
        <fullName evidence="4 11">Histidinol-phosphatase</fullName>
        <ecNumber evidence="4 11">3.1.3.15</ecNumber>
    </recommendedName>
</protein>
<evidence type="ECO:0000256" key="11">
    <source>
        <dbReference type="NCBIfam" id="TIGR02067"/>
    </source>
</evidence>
<dbReference type="GO" id="GO:0000105">
    <property type="term" value="P:L-histidine biosynthetic process"/>
    <property type="evidence" value="ECO:0007669"/>
    <property type="project" value="UniProtKB-UniRule"/>
</dbReference>
<feature type="binding site" evidence="12">
    <location>
        <position position="209"/>
    </location>
    <ligand>
        <name>Mg(2+)</name>
        <dbReference type="ChEBI" id="CHEBI:18420"/>
        <label>1</label>
        <note>catalytic</note>
    </ligand>
</feature>
<evidence type="ECO:0000256" key="2">
    <source>
        <dbReference type="ARBA" id="ARBA00004970"/>
    </source>
</evidence>
<evidence type="ECO:0000256" key="1">
    <source>
        <dbReference type="ARBA" id="ARBA00001946"/>
    </source>
</evidence>
<evidence type="ECO:0000256" key="3">
    <source>
        <dbReference type="ARBA" id="ARBA00009759"/>
    </source>
</evidence>
<accession>A0AAC9AW47</accession>
<comment type="similarity">
    <text evidence="3">Belongs to the inositol monophosphatase superfamily.</text>
</comment>
<keyword evidence="5" id="KW-0028">Amino-acid biosynthesis</keyword>
<dbReference type="Gene3D" id="3.40.190.80">
    <property type="match status" value="1"/>
</dbReference>
<dbReference type="KEGG" id="smaz:LH19_17825"/>
<feature type="binding site" evidence="12">
    <location>
        <position position="85"/>
    </location>
    <ligand>
        <name>Mg(2+)</name>
        <dbReference type="ChEBI" id="CHEBI:18420"/>
        <label>1</label>
        <note>catalytic</note>
    </ligand>
</feature>
<feature type="binding site" evidence="12">
    <location>
        <position position="86"/>
    </location>
    <ligand>
        <name>Mg(2+)</name>
        <dbReference type="ChEBI" id="CHEBI:18420"/>
        <label>1</label>
        <note>catalytic</note>
    </ligand>
</feature>
<dbReference type="InterPro" id="IPR000760">
    <property type="entry name" value="Inositol_monophosphatase-like"/>
</dbReference>
<dbReference type="GO" id="GO:0004401">
    <property type="term" value="F:histidinol-phosphatase activity"/>
    <property type="evidence" value="ECO:0007669"/>
    <property type="project" value="UniProtKB-UniRule"/>
</dbReference>
<dbReference type="InterPro" id="IPR020583">
    <property type="entry name" value="Inositol_monoP_metal-BS"/>
</dbReference>
<evidence type="ECO:0000256" key="4">
    <source>
        <dbReference type="ARBA" id="ARBA00013085"/>
    </source>
</evidence>
<dbReference type="GO" id="GO:0046872">
    <property type="term" value="F:metal ion binding"/>
    <property type="evidence" value="ECO:0007669"/>
    <property type="project" value="UniProtKB-KW"/>
</dbReference>
<organism evidence="13 14">
    <name type="scientific">Sphingopyxis macrogoltabida</name>
    <name type="common">Sphingomonas macrogoltabidus</name>
    <dbReference type="NCBI Taxonomy" id="33050"/>
    <lineage>
        <taxon>Bacteria</taxon>
        <taxon>Pseudomonadati</taxon>
        <taxon>Pseudomonadota</taxon>
        <taxon>Alphaproteobacteria</taxon>
        <taxon>Sphingomonadales</taxon>
        <taxon>Sphingomonadaceae</taxon>
        <taxon>Sphingopyxis</taxon>
    </lineage>
</organism>
<evidence type="ECO:0000313" key="14">
    <source>
        <dbReference type="Proteomes" id="UP000076088"/>
    </source>
</evidence>
<comment type="catalytic activity">
    <reaction evidence="10">
        <text>L-histidinol phosphate + H2O = L-histidinol + phosphate</text>
        <dbReference type="Rhea" id="RHEA:14465"/>
        <dbReference type="ChEBI" id="CHEBI:15377"/>
        <dbReference type="ChEBI" id="CHEBI:43474"/>
        <dbReference type="ChEBI" id="CHEBI:57699"/>
        <dbReference type="ChEBI" id="CHEBI:57980"/>
        <dbReference type="EC" id="3.1.3.15"/>
    </reaction>
</comment>
<dbReference type="PROSITE" id="PS00629">
    <property type="entry name" value="IMP_1"/>
    <property type="match status" value="1"/>
</dbReference>
<dbReference type="Proteomes" id="UP000076088">
    <property type="component" value="Chromosome"/>
</dbReference>
<dbReference type="CDD" id="cd01641">
    <property type="entry name" value="Bacterial_IMPase_like_1"/>
    <property type="match status" value="1"/>
</dbReference>
<evidence type="ECO:0000256" key="6">
    <source>
        <dbReference type="ARBA" id="ARBA00022723"/>
    </source>
</evidence>
<dbReference type="Pfam" id="PF00459">
    <property type="entry name" value="Inositol_P"/>
    <property type="match status" value="1"/>
</dbReference>